<dbReference type="AlphaFoldDB" id="A0A6M3JF29"/>
<dbReference type="EMBL" id="MT141638">
    <property type="protein sequence ID" value="QJA68674.1"/>
    <property type="molecule type" value="Genomic_DNA"/>
</dbReference>
<feature type="transmembrane region" description="Helical" evidence="1">
    <location>
        <begin position="24"/>
        <end position="41"/>
    </location>
</feature>
<name>A0A6M3JF29_9ZZZZ</name>
<keyword evidence="1" id="KW-1133">Transmembrane helix</keyword>
<proteinExistence type="predicted"/>
<organism evidence="2">
    <name type="scientific">viral metagenome</name>
    <dbReference type="NCBI Taxonomy" id="1070528"/>
    <lineage>
        <taxon>unclassified sequences</taxon>
        <taxon>metagenomes</taxon>
        <taxon>organismal metagenomes</taxon>
    </lineage>
</organism>
<reference evidence="2" key="1">
    <citation type="submission" date="2020-03" db="EMBL/GenBank/DDBJ databases">
        <title>The deep terrestrial virosphere.</title>
        <authorList>
            <person name="Holmfeldt K."/>
            <person name="Nilsson E."/>
            <person name="Simone D."/>
            <person name="Lopez-Fernandez M."/>
            <person name="Wu X."/>
            <person name="de Brujin I."/>
            <person name="Lundin D."/>
            <person name="Andersson A."/>
            <person name="Bertilsson S."/>
            <person name="Dopson M."/>
        </authorList>
    </citation>
    <scope>NUCLEOTIDE SEQUENCE</scope>
    <source>
        <strain evidence="2">MM415A05995</strain>
    </source>
</reference>
<gene>
    <name evidence="2" type="ORF">MM415A05995_0009</name>
</gene>
<keyword evidence="1" id="KW-0812">Transmembrane</keyword>
<accession>A0A6M3JF29</accession>
<protein>
    <submittedName>
        <fullName evidence="2">Uncharacterized protein</fullName>
    </submittedName>
</protein>
<evidence type="ECO:0000313" key="2">
    <source>
        <dbReference type="EMBL" id="QJA68674.1"/>
    </source>
</evidence>
<evidence type="ECO:0000256" key="1">
    <source>
        <dbReference type="SAM" id="Phobius"/>
    </source>
</evidence>
<keyword evidence="1" id="KW-0472">Membrane</keyword>
<sequence length="42" mass="4307">MIIGKGIACLGVCLAGSIIGYQNAQLGGFVIVTGVFIVCIFF</sequence>